<accession>A0A3R9PKC2</accession>
<dbReference type="Proteomes" id="UP000275076">
    <property type="component" value="Unassembled WGS sequence"/>
</dbReference>
<dbReference type="EMBL" id="RBVX01000013">
    <property type="protein sequence ID" value="RSL32681.1"/>
    <property type="molecule type" value="Genomic_DNA"/>
</dbReference>
<dbReference type="InterPro" id="IPR001387">
    <property type="entry name" value="Cro/C1-type_HTH"/>
</dbReference>
<gene>
    <name evidence="2" type="ORF">D7Z54_14625</name>
</gene>
<dbReference type="Pfam" id="PF13560">
    <property type="entry name" value="HTH_31"/>
    <property type="match status" value="1"/>
</dbReference>
<feature type="domain" description="HTH cro/C1-type" evidence="1">
    <location>
        <begin position="20"/>
        <end position="60"/>
    </location>
</feature>
<evidence type="ECO:0000313" key="3">
    <source>
        <dbReference type="Proteomes" id="UP000275076"/>
    </source>
</evidence>
<evidence type="ECO:0000313" key="2">
    <source>
        <dbReference type="EMBL" id="RSL32681.1"/>
    </source>
</evidence>
<dbReference type="RefSeq" id="WP_125556601.1">
    <property type="nucleotide sequence ID" value="NZ_RBVX01000013.1"/>
</dbReference>
<name>A0A3R9PKC2_9BACI</name>
<sequence>MEYTVVEKRRRECGREKGWLAKKVGVARGTMTLILKGSSTPTLPVAIRIARILETTVEELWGHLVEEESRE</sequence>
<dbReference type="Gene3D" id="1.10.260.40">
    <property type="entry name" value="lambda repressor-like DNA-binding domains"/>
    <property type="match status" value="1"/>
</dbReference>
<proteinExistence type="predicted"/>
<protein>
    <submittedName>
        <fullName evidence="2">Helix-turn-helix domain-containing protein</fullName>
    </submittedName>
</protein>
<dbReference type="OrthoDB" id="2921231at2"/>
<comment type="caution">
    <text evidence="2">The sequence shown here is derived from an EMBL/GenBank/DDBJ whole genome shotgun (WGS) entry which is preliminary data.</text>
</comment>
<dbReference type="SMART" id="SM00530">
    <property type="entry name" value="HTH_XRE"/>
    <property type="match status" value="1"/>
</dbReference>
<dbReference type="SUPFAM" id="SSF47413">
    <property type="entry name" value="lambda repressor-like DNA-binding domains"/>
    <property type="match status" value="1"/>
</dbReference>
<dbReference type="CDD" id="cd00093">
    <property type="entry name" value="HTH_XRE"/>
    <property type="match status" value="1"/>
</dbReference>
<evidence type="ECO:0000259" key="1">
    <source>
        <dbReference type="PROSITE" id="PS50943"/>
    </source>
</evidence>
<dbReference type="AlphaFoldDB" id="A0A3R9PKC2"/>
<dbReference type="GO" id="GO:0003677">
    <property type="term" value="F:DNA binding"/>
    <property type="evidence" value="ECO:0007669"/>
    <property type="project" value="InterPro"/>
</dbReference>
<dbReference type="PROSITE" id="PS50943">
    <property type="entry name" value="HTH_CROC1"/>
    <property type="match status" value="1"/>
</dbReference>
<organism evidence="2 3">
    <name type="scientific">Salibacterium salarium</name>
    <dbReference type="NCBI Taxonomy" id="284579"/>
    <lineage>
        <taxon>Bacteria</taxon>
        <taxon>Bacillati</taxon>
        <taxon>Bacillota</taxon>
        <taxon>Bacilli</taxon>
        <taxon>Bacillales</taxon>
        <taxon>Bacillaceae</taxon>
    </lineage>
</organism>
<keyword evidence="3" id="KW-1185">Reference proteome</keyword>
<dbReference type="InterPro" id="IPR010982">
    <property type="entry name" value="Lambda_DNA-bd_dom_sf"/>
</dbReference>
<reference evidence="2 3" key="1">
    <citation type="submission" date="2018-10" db="EMBL/GenBank/DDBJ databases">
        <title>Draft genome sequence of Bacillus salarius IM0101, isolated from a hypersaline soil in Inner Mongolia, China.</title>
        <authorList>
            <person name="Yamprayoonswat W."/>
            <person name="Boonvisut S."/>
            <person name="Jumpathong W."/>
            <person name="Sittihan S."/>
            <person name="Ruangsuj P."/>
            <person name="Wanthongcharoen S."/>
            <person name="Thongpramul N."/>
            <person name="Pimmason S."/>
            <person name="Yu B."/>
            <person name="Yasawong M."/>
        </authorList>
    </citation>
    <scope>NUCLEOTIDE SEQUENCE [LARGE SCALE GENOMIC DNA]</scope>
    <source>
        <strain evidence="2 3">IM0101</strain>
    </source>
</reference>